<sequence>MKLRLWYKNGEMKCFSLSKVPTKHQYDDYKEFSEP</sequence>
<reference evidence="1" key="1">
    <citation type="submission" date="2014-05" db="EMBL/GenBank/DDBJ databases">
        <authorList>
            <person name="Chronopoulou M."/>
        </authorList>
    </citation>
    <scope>NUCLEOTIDE SEQUENCE</scope>
    <source>
        <tissue evidence="1">Whole organism</tissue>
    </source>
</reference>
<organism evidence="1">
    <name type="scientific">Lepeophtheirus salmonis</name>
    <name type="common">Salmon louse</name>
    <name type="synonym">Caligus salmonis</name>
    <dbReference type="NCBI Taxonomy" id="72036"/>
    <lineage>
        <taxon>Eukaryota</taxon>
        <taxon>Metazoa</taxon>
        <taxon>Ecdysozoa</taxon>
        <taxon>Arthropoda</taxon>
        <taxon>Crustacea</taxon>
        <taxon>Multicrustacea</taxon>
        <taxon>Hexanauplia</taxon>
        <taxon>Copepoda</taxon>
        <taxon>Siphonostomatoida</taxon>
        <taxon>Caligidae</taxon>
        <taxon>Lepeophtheirus</taxon>
    </lineage>
</organism>
<dbReference type="AlphaFoldDB" id="A0A0K2T6D7"/>
<proteinExistence type="predicted"/>
<dbReference type="EMBL" id="HACA01003791">
    <property type="protein sequence ID" value="CDW21152.1"/>
    <property type="molecule type" value="Transcribed_RNA"/>
</dbReference>
<name>A0A0K2T6D7_LEPSM</name>
<protein>
    <submittedName>
        <fullName evidence="1">Uncharacterized protein</fullName>
    </submittedName>
</protein>
<accession>A0A0K2T6D7</accession>
<evidence type="ECO:0000313" key="1">
    <source>
        <dbReference type="EMBL" id="CDW21152.1"/>
    </source>
</evidence>